<dbReference type="SUPFAM" id="SSF54403">
    <property type="entry name" value="Cystatin/monellin"/>
    <property type="match status" value="1"/>
</dbReference>
<evidence type="ECO:0000313" key="5">
    <source>
        <dbReference type="EMBL" id="GER40693.1"/>
    </source>
</evidence>
<proteinExistence type="inferred from homology"/>
<dbReference type="OrthoDB" id="1908104at2759"/>
<dbReference type="PANTHER" id="PTHR11413">
    <property type="entry name" value="CYSTATIN FAMILY MEMBER"/>
    <property type="match status" value="1"/>
</dbReference>
<dbReference type="PANTHER" id="PTHR11413:SF116">
    <property type="entry name" value="MULTICYSTATIN"/>
    <property type="match status" value="1"/>
</dbReference>
<dbReference type="CDD" id="cd00042">
    <property type="entry name" value="CY"/>
    <property type="match status" value="1"/>
</dbReference>
<comment type="similarity">
    <text evidence="3">Belongs to the cystatin family. Phytocystatin subfamily.</text>
</comment>
<comment type="caution">
    <text evidence="5">The sequence shown here is derived from an EMBL/GenBank/DDBJ whole genome shotgun (WGS) entry which is preliminary data.</text>
</comment>
<dbReference type="InterPro" id="IPR027214">
    <property type="entry name" value="Cystatin"/>
</dbReference>
<evidence type="ECO:0000259" key="4">
    <source>
        <dbReference type="SMART" id="SM00043"/>
    </source>
</evidence>
<feature type="domain" description="Cystatin" evidence="4">
    <location>
        <begin position="15"/>
        <end position="99"/>
    </location>
</feature>
<reference evidence="6" key="1">
    <citation type="journal article" date="2019" name="Curr. Biol.">
        <title>Genome Sequence of Striga asiatica Provides Insight into the Evolution of Plant Parasitism.</title>
        <authorList>
            <person name="Yoshida S."/>
            <person name="Kim S."/>
            <person name="Wafula E.K."/>
            <person name="Tanskanen J."/>
            <person name="Kim Y.M."/>
            <person name="Honaas L."/>
            <person name="Yang Z."/>
            <person name="Spallek T."/>
            <person name="Conn C.E."/>
            <person name="Ichihashi Y."/>
            <person name="Cheong K."/>
            <person name="Cui S."/>
            <person name="Der J.P."/>
            <person name="Gundlach H."/>
            <person name="Jiao Y."/>
            <person name="Hori C."/>
            <person name="Ishida J.K."/>
            <person name="Kasahara H."/>
            <person name="Kiba T."/>
            <person name="Kim M.S."/>
            <person name="Koo N."/>
            <person name="Laohavisit A."/>
            <person name="Lee Y.H."/>
            <person name="Lumba S."/>
            <person name="McCourt P."/>
            <person name="Mortimer J.C."/>
            <person name="Mutuku J.M."/>
            <person name="Nomura T."/>
            <person name="Sasaki-Sekimoto Y."/>
            <person name="Seto Y."/>
            <person name="Wang Y."/>
            <person name="Wakatake T."/>
            <person name="Sakakibara H."/>
            <person name="Demura T."/>
            <person name="Yamaguchi S."/>
            <person name="Yoneyama K."/>
            <person name="Manabe R.I."/>
            <person name="Nelson D.C."/>
            <person name="Schulman A.H."/>
            <person name="Timko M.P."/>
            <person name="dePamphilis C.W."/>
            <person name="Choi D."/>
            <person name="Shirasu K."/>
        </authorList>
    </citation>
    <scope>NUCLEOTIDE SEQUENCE [LARGE SCALE GENOMIC DNA]</scope>
    <source>
        <strain evidence="6">cv. UVA1</strain>
    </source>
</reference>
<keyword evidence="2 3" id="KW-0789">Thiol protease inhibitor</keyword>
<dbReference type="InterPro" id="IPR000010">
    <property type="entry name" value="Cystatin_dom"/>
</dbReference>
<evidence type="ECO:0000256" key="1">
    <source>
        <dbReference type="ARBA" id="ARBA00022690"/>
    </source>
</evidence>
<dbReference type="GO" id="GO:0004869">
    <property type="term" value="F:cysteine-type endopeptidase inhibitor activity"/>
    <property type="evidence" value="ECO:0007669"/>
    <property type="project" value="UniProtKB-KW"/>
</dbReference>
<evidence type="ECO:0000256" key="2">
    <source>
        <dbReference type="ARBA" id="ARBA00022704"/>
    </source>
</evidence>
<dbReference type="Pfam" id="PF16845">
    <property type="entry name" value="SQAPI"/>
    <property type="match status" value="1"/>
</dbReference>
<organism evidence="5 6">
    <name type="scientific">Striga asiatica</name>
    <name type="common">Asiatic witchweed</name>
    <name type="synonym">Buchnera asiatica</name>
    <dbReference type="NCBI Taxonomy" id="4170"/>
    <lineage>
        <taxon>Eukaryota</taxon>
        <taxon>Viridiplantae</taxon>
        <taxon>Streptophyta</taxon>
        <taxon>Embryophyta</taxon>
        <taxon>Tracheophyta</taxon>
        <taxon>Spermatophyta</taxon>
        <taxon>Magnoliopsida</taxon>
        <taxon>eudicotyledons</taxon>
        <taxon>Gunneridae</taxon>
        <taxon>Pentapetalae</taxon>
        <taxon>asterids</taxon>
        <taxon>lamiids</taxon>
        <taxon>Lamiales</taxon>
        <taxon>Orobanchaceae</taxon>
        <taxon>Buchnereae</taxon>
        <taxon>Striga</taxon>
    </lineage>
</organism>
<name>A0A5A7Q618_STRAF</name>
<sequence length="102" mass="11724">MRRPQTQRKSTNAGAMMQGSKYSLEVQELARFAVSYHNEKQNASLEYKKVTNVEVQPVAGILYYITLEAADGGQNKVYQARVWIQPWMKFKSVQEFKYVGDA</sequence>
<dbReference type="SMART" id="SM00043">
    <property type="entry name" value="CY"/>
    <property type="match status" value="1"/>
</dbReference>
<keyword evidence="6" id="KW-1185">Reference proteome</keyword>
<gene>
    <name evidence="5" type="ORF">STAS_17377</name>
</gene>
<dbReference type="Proteomes" id="UP000325081">
    <property type="component" value="Unassembled WGS sequence"/>
</dbReference>
<dbReference type="AlphaFoldDB" id="A0A5A7Q618"/>
<evidence type="ECO:0000313" key="6">
    <source>
        <dbReference type="Proteomes" id="UP000325081"/>
    </source>
</evidence>
<evidence type="ECO:0000256" key="3">
    <source>
        <dbReference type="RuleBase" id="RU362130"/>
    </source>
</evidence>
<dbReference type="EMBL" id="BKCP01005960">
    <property type="protein sequence ID" value="GER40693.1"/>
    <property type="molecule type" value="Genomic_DNA"/>
</dbReference>
<keyword evidence="1 3" id="KW-0646">Protease inhibitor</keyword>
<dbReference type="InterPro" id="IPR046350">
    <property type="entry name" value="Cystatin_sf"/>
</dbReference>
<accession>A0A5A7Q618</accession>
<protein>
    <recommendedName>
        <fullName evidence="3">Cysteine proteinase inhibitor</fullName>
    </recommendedName>
</protein>
<dbReference type="Gene3D" id="3.10.450.10">
    <property type="match status" value="1"/>
</dbReference>